<dbReference type="SUPFAM" id="SSF49265">
    <property type="entry name" value="Fibronectin type III"/>
    <property type="match status" value="1"/>
</dbReference>
<dbReference type="PANTHER" id="PTHR42754:SF1">
    <property type="entry name" value="LIPOPROTEIN"/>
    <property type="match status" value="1"/>
</dbReference>
<proteinExistence type="predicted"/>
<accession>A0A381RN26</accession>
<organism evidence="2">
    <name type="scientific">marine metagenome</name>
    <dbReference type="NCBI Taxonomy" id="408172"/>
    <lineage>
        <taxon>unclassified sequences</taxon>
        <taxon>metagenomes</taxon>
        <taxon>ecological metagenomes</taxon>
    </lineage>
</organism>
<dbReference type="EMBL" id="UINC01001886">
    <property type="protein sequence ID" value="SUZ90343.1"/>
    <property type="molecule type" value="Genomic_DNA"/>
</dbReference>
<protein>
    <recommendedName>
        <fullName evidence="1">Fibronectin type-III domain-containing protein</fullName>
    </recommendedName>
</protein>
<dbReference type="PANTHER" id="PTHR42754">
    <property type="entry name" value="ENDOGLUCANASE"/>
    <property type="match status" value="1"/>
</dbReference>
<feature type="domain" description="Fibronectin type-III" evidence="1">
    <location>
        <begin position="131"/>
        <end position="227"/>
    </location>
</feature>
<evidence type="ECO:0000313" key="2">
    <source>
        <dbReference type="EMBL" id="SUZ90343.1"/>
    </source>
</evidence>
<sequence>MEDTDPFIFNYFYIIVTDTFNYSTKGNIHTTSLESLPDSIEITDINYMNGGFHITWERSTDDDFQKYDLYHSINETLDDTSLIFSSNNIENVTYFMENADPLIINYFYIIVSDSSNFSTKSKIYTSSLDPKPNAIHIESVTYDNLSMNIFWNESLDADFLKYELYKGLDTTSTSLLETFFDKLVTSFSINDFDPYSSNYFRIIVYDTLNQSTKGNFLSNSIQPTPEPVDLDPINSFGNEFTIVWSVYPTNDFERYNLYQANDINMTNKEIIFTTTSRTENSYFSTDNDYETDYYFQVSMIDNWGYEVYSNIEYINPEYFTFIHNYDSGSDINIGYHGIQTASGKYKMIGKTSSDVIMIGTDRSGTEPWFYNYNYDTNESPVDLIETEEDQGYVFLSNIINSESDTDIRITKTDQNGAPIWDMVYGFIDPYDVPSGNADYGLDLANDISLALDGGYIITGQYNTEIERHWDLWVLKLNSSGEKENEHLITAFASNDQIMENGHAILETIDGYIILGSLADFELNGPSDVWLTRWDYNDVDQGDTLWSSTWDINTYDYPTDLITNLEGGYTITGYSSSTNSGEDGSSWVIKTDMDGVGTILQSFTGNNFIYSMIETESGDYILAGKKFEGSDSQGWIVSISQDGNQNWEKLYGGEDIDSFYSIEQTSDKGYTLTGETHSNGTSDIFHVKTDPSGNVLLEE</sequence>
<evidence type="ECO:0000259" key="1">
    <source>
        <dbReference type="PROSITE" id="PS50853"/>
    </source>
</evidence>
<dbReference type="InterPro" id="IPR003961">
    <property type="entry name" value="FN3_dom"/>
</dbReference>
<dbReference type="PROSITE" id="PS50853">
    <property type="entry name" value="FN3"/>
    <property type="match status" value="1"/>
</dbReference>
<dbReference type="AlphaFoldDB" id="A0A381RN26"/>
<dbReference type="InterPro" id="IPR036116">
    <property type="entry name" value="FN3_sf"/>
</dbReference>
<gene>
    <name evidence="2" type="ORF">METZ01_LOCUS43197</name>
</gene>
<name>A0A381RN26_9ZZZZ</name>
<reference evidence="2" key="1">
    <citation type="submission" date="2018-05" db="EMBL/GenBank/DDBJ databases">
        <authorList>
            <person name="Lanie J.A."/>
            <person name="Ng W.-L."/>
            <person name="Kazmierczak K.M."/>
            <person name="Andrzejewski T.M."/>
            <person name="Davidsen T.M."/>
            <person name="Wayne K.J."/>
            <person name="Tettelin H."/>
            <person name="Glass J.I."/>
            <person name="Rusch D."/>
            <person name="Podicherti R."/>
            <person name="Tsui H.-C.T."/>
            <person name="Winkler M.E."/>
        </authorList>
    </citation>
    <scope>NUCLEOTIDE SEQUENCE</scope>
</reference>